<dbReference type="EMBL" id="SEOQ01000153">
    <property type="protein sequence ID" value="TFY68775.1"/>
    <property type="molecule type" value="Genomic_DNA"/>
</dbReference>
<keyword evidence="2" id="KW-1185">Reference proteome</keyword>
<reference evidence="1 2" key="1">
    <citation type="submission" date="2019-02" db="EMBL/GenBank/DDBJ databases">
        <title>Genome sequencing of the rare red list fungi Dentipellis fragilis.</title>
        <authorList>
            <person name="Buettner E."/>
            <person name="Kellner H."/>
        </authorList>
    </citation>
    <scope>NUCLEOTIDE SEQUENCE [LARGE SCALE GENOMIC DNA]</scope>
    <source>
        <strain evidence="1 2">DSM 105465</strain>
    </source>
</reference>
<organism evidence="1 2">
    <name type="scientific">Dentipellis fragilis</name>
    <dbReference type="NCBI Taxonomy" id="205917"/>
    <lineage>
        <taxon>Eukaryota</taxon>
        <taxon>Fungi</taxon>
        <taxon>Dikarya</taxon>
        <taxon>Basidiomycota</taxon>
        <taxon>Agaricomycotina</taxon>
        <taxon>Agaricomycetes</taxon>
        <taxon>Russulales</taxon>
        <taxon>Hericiaceae</taxon>
        <taxon>Dentipellis</taxon>
    </lineage>
</organism>
<name>A0A4Y9Z2C5_9AGAM</name>
<evidence type="ECO:0000313" key="2">
    <source>
        <dbReference type="Proteomes" id="UP000298327"/>
    </source>
</evidence>
<comment type="caution">
    <text evidence="1">The sequence shown here is derived from an EMBL/GenBank/DDBJ whole genome shotgun (WGS) entry which is preliminary data.</text>
</comment>
<protein>
    <submittedName>
        <fullName evidence="1">Uncharacterized protein</fullName>
    </submittedName>
</protein>
<sequence>MRLASIGVLAEQWTPDTDAGYLKGIRVWPSLVVETKTELAEQRYHRRRRLDVLIIYRYVGEEAYNSAKAGEE</sequence>
<proteinExistence type="predicted"/>
<accession>A0A4Y9Z2C5</accession>
<evidence type="ECO:0000313" key="1">
    <source>
        <dbReference type="EMBL" id="TFY68775.1"/>
    </source>
</evidence>
<dbReference type="Proteomes" id="UP000298327">
    <property type="component" value="Unassembled WGS sequence"/>
</dbReference>
<dbReference type="AlphaFoldDB" id="A0A4Y9Z2C5"/>
<gene>
    <name evidence="1" type="ORF">EVG20_g3413</name>
</gene>